<sequence>MKKRVSYLAAILSSLSISYSAWAEAPKAKPYLLSNEYIGREFSLADNHLKTSQILNHRSGQVIQPTSCDEFQLRISEGTHTTGTDQILTTSDFICLDVQSEDEAGQKSLEFLLKNEAHGLNLKVRYELSQDDFFMRKQIKIISERAITLERIDVEAISTSDAYQPYTMREITTSKSRELKMRGWRPGLGQPLFTTESGTFWGIEFPAADNMVVDQELICGYQYGHELTPNKSYTSYKAVMGASDDPAFNSDAFYEYIETIRVRPLRLQIQYNSWFDFHKAVTGPDFIASVEKVNQELCVERGVSPLDAYVIDDGWQDSPKGADWSQEVWPVNKKFDPAFESSFAAAEKVLSKLGIWLSPQANFGARFAVPSMRKAKMGALKTWMSLANTPYMDKLEDRLVELTNQGFSYFKLDGTFGNLRTREFDIDGAEHGVPVMPQLGTEGLSPDDERLNDNKYNELKIYYLTVGTERLMKTFKSMSEANPEVYIVISNGAYLSPWWLMHVDAVWMINAGDAAGGSGRTEQLVYRDGVYHDIWVKENTHYPMNALFNHEPKKTETGESREEFESYLLMNMSRGTGFIELYLKTQELSESDWDVLAEGLKWAEKAFPTFTRSRMHGGDPKKDEVYGFTAWNSEQGYISIHNPADKAQAYSIVLDRKFGLIPSEQALRSHRRCPKASMGSMLATASETRSRSPCSQEKLESSISIKSIHSKLESAPTSHAQEPSIQIAGSCAEPDGIRIRNLIG</sequence>
<evidence type="ECO:0000256" key="1">
    <source>
        <dbReference type="SAM" id="MobiDB-lite"/>
    </source>
</evidence>
<protein>
    <recommendedName>
        <fullName evidence="5">Alpha-galactosidase</fullName>
    </recommendedName>
</protein>
<reference evidence="3 4" key="1">
    <citation type="submission" date="2023-11" db="EMBL/GenBank/DDBJ databases">
        <title>Coraliomargarita sp. nov., isolated from marine algae.</title>
        <authorList>
            <person name="Lee J.K."/>
            <person name="Baek J.H."/>
            <person name="Kim J.M."/>
            <person name="Choi D.G."/>
            <person name="Jeon C.O."/>
        </authorList>
    </citation>
    <scope>NUCLEOTIDE SEQUENCE [LARGE SCALE GENOMIC DNA]</scope>
    <source>
        <strain evidence="3 4">J2-16</strain>
    </source>
</reference>
<name>A0ABZ0RIZ6_9BACT</name>
<evidence type="ECO:0000256" key="2">
    <source>
        <dbReference type="SAM" id="SignalP"/>
    </source>
</evidence>
<dbReference type="InterPro" id="IPR013785">
    <property type="entry name" value="Aldolase_TIM"/>
</dbReference>
<dbReference type="RefSeq" id="WP_319832260.1">
    <property type="nucleotide sequence ID" value="NZ_CP138858.1"/>
</dbReference>
<proteinExistence type="predicted"/>
<feature type="compositionally biased region" description="Polar residues" evidence="1">
    <location>
        <begin position="683"/>
        <end position="694"/>
    </location>
</feature>
<dbReference type="Proteomes" id="UP001324993">
    <property type="component" value="Chromosome"/>
</dbReference>
<gene>
    <name evidence="3" type="ORF">SH580_18275</name>
</gene>
<dbReference type="Gene3D" id="3.20.20.70">
    <property type="entry name" value="Aldolase class I"/>
    <property type="match status" value="1"/>
</dbReference>
<keyword evidence="2" id="KW-0732">Signal</keyword>
<dbReference type="EMBL" id="CP138858">
    <property type="protein sequence ID" value="WPJ95371.1"/>
    <property type="molecule type" value="Genomic_DNA"/>
</dbReference>
<dbReference type="InterPro" id="IPR017853">
    <property type="entry name" value="GH"/>
</dbReference>
<dbReference type="SUPFAM" id="SSF51445">
    <property type="entry name" value="(Trans)glycosidases"/>
    <property type="match status" value="1"/>
</dbReference>
<accession>A0ABZ0RIZ6</accession>
<organism evidence="3 4">
    <name type="scientific">Coraliomargarita algicola</name>
    <dbReference type="NCBI Taxonomy" id="3092156"/>
    <lineage>
        <taxon>Bacteria</taxon>
        <taxon>Pseudomonadati</taxon>
        <taxon>Verrucomicrobiota</taxon>
        <taxon>Opitutia</taxon>
        <taxon>Puniceicoccales</taxon>
        <taxon>Coraliomargaritaceae</taxon>
        <taxon>Coraliomargarita</taxon>
    </lineage>
</organism>
<evidence type="ECO:0000313" key="4">
    <source>
        <dbReference type="Proteomes" id="UP001324993"/>
    </source>
</evidence>
<feature type="region of interest" description="Disordered" evidence="1">
    <location>
        <begin position="672"/>
        <end position="697"/>
    </location>
</feature>
<evidence type="ECO:0008006" key="5">
    <source>
        <dbReference type="Google" id="ProtNLM"/>
    </source>
</evidence>
<evidence type="ECO:0000313" key="3">
    <source>
        <dbReference type="EMBL" id="WPJ95371.1"/>
    </source>
</evidence>
<keyword evidence="4" id="KW-1185">Reference proteome</keyword>
<feature type="chain" id="PRO_5047392341" description="Alpha-galactosidase" evidence="2">
    <location>
        <begin position="24"/>
        <end position="744"/>
    </location>
</feature>
<feature type="signal peptide" evidence="2">
    <location>
        <begin position="1"/>
        <end position="23"/>
    </location>
</feature>